<gene>
    <name evidence="8" type="ORF">RHODO2019_11605</name>
</gene>
<evidence type="ECO:0000313" key="9">
    <source>
        <dbReference type="Proteomes" id="UP001164965"/>
    </source>
</evidence>
<feature type="transmembrane region" description="Helical" evidence="6">
    <location>
        <begin position="379"/>
        <end position="400"/>
    </location>
</feature>
<dbReference type="InterPro" id="IPR019108">
    <property type="entry name" value="Caa3_assmbl_CtaG-rel"/>
</dbReference>
<evidence type="ECO:0000256" key="5">
    <source>
        <dbReference type="ARBA" id="ARBA00023136"/>
    </source>
</evidence>
<organism evidence="8 9">
    <name type="scientific">Rhodococcus antarcticus</name>
    <dbReference type="NCBI Taxonomy" id="2987751"/>
    <lineage>
        <taxon>Bacteria</taxon>
        <taxon>Bacillati</taxon>
        <taxon>Actinomycetota</taxon>
        <taxon>Actinomycetes</taxon>
        <taxon>Mycobacteriales</taxon>
        <taxon>Nocardiaceae</taxon>
        <taxon>Rhodococcus</taxon>
    </lineage>
</organism>
<dbReference type="InterPro" id="IPR008457">
    <property type="entry name" value="Cu-R_CopD_dom"/>
</dbReference>
<evidence type="ECO:0000256" key="4">
    <source>
        <dbReference type="ARBA" id="ARBA00022989"/>
    </source>
</evidence>
<feature type="transmembrane region" description="Helical" evidence="6">
    <location>
        <begin position="159"/>
        <end position="177"/>
    </location>
</feature>
<sequence length="678" mass="70344">MAVREAAPDPVFAASPADGPRPTGGLLVAAAGLAGLVAAALAAVSTARALVLLGLPDPGALTTYGLPLVTGVGEVAAVLAIGFLLLAAFLVPPQRSGVLDVDGYRAVRTASTAAAVWCVCAVLMVPLSLSDTSGQPLAAALSPSVIISSVGQVDVAKSWVWTAALAFLLAVGARVVLRWGWTPPLLVLALATLLPLGLSGHSSGGGSHDIATNSLVFHIAAASIWAGGLAALLAHARRRGAHTDVATRRFSAIALVAFVVMGVTGVMNAAVRLPVSDLLTTTYGRLVLAKVAALVVLGGFGWAQRRSSVAALAADPTARGPLVRLAGVEVLVLMATIGLAVGLSRTPPPVTTEIPSLTDVELGYDLAGPPTLARLALDWRFDLVFGTAAIVLAVLYGLGVRRLRARGDAWPVGRTVAWMSGCLVLLVATSSGVGRYSTAVFSIHMANHMTLSMLVPVLLVLGGPVTLALRALPTAGKQGVPGPREWIVLALNSRIAHVVSHPAIALALFVGSFYALYFGGLFDLAAPHHSAHVLMNAHFLLSGYFFYWLAIGVDPAPRTLPPIGKLGLVFAALPFHAFFGVILMGTTQLLAGSWYRSLGLSWNSDLLGDQRLGGGIAWATGELPLLLVMLALVVQWSRADEKIARRTDRAAVNDDDADLAAHNAMFAELRRRDSAPRA</sequence>
<feature type="transmembrane region" description="Helical" evidence="6">
    <location>
        <begin position="26"/>
        <end position="53"/>
    </location>
</feature>
<evidence type="ECO:0000256" key="3">
    <source>
        <dbReference type="ARBA" id="ARBA00022692"/>
    </source>
</evidence>
<feature type="transmembrane region" description="Helical" evidence="6">
    <location>
        <begin position="215"/>
        <end position="234"/>
    </location>
</feature>
<feature type="transmembrane region" description="Helical" evidence="6">
    <location>
        <begin position="322"/>
        <end position="343"/>
    </location>
</feature>
<keyword evidence="4 6" id="KW-1133">Transmembrane helix</keyword>
<feature type="transmembrane region" description="Helical" evidence="6">
    <location>
        <begin position="250"/>
        <end position="271"/>
    </location>
</feature>
<evidence type="ECO:0000256" key="6">
    <source>
        <dbReference type="SAM" id="Phobius"/>
    </source>
</evidence>
<feature type="transmembrane region" description="Helical" evidence="6">
    <location>
        <begin position="615"/>
        <end position="636"/>
    </location>
</feature>
<dbReference type="PANTHER" id="PTHR34820:SF4">
    <property type="entry name" value="INNER MEMBRANE PROTEIN YEBZ"/>
    <property type="match status" value="1"/>
</dbReference>
<feature type="transmembrane region" description="Helical" evidence="6">
    <location>
        <begin position="184"/>
        <end position="203"/>
    </location>
</feature>
<feature type="transmembrane region" description="Helical" evidence="6">
    <location>
        <begin position="283"/>
        <end position="302"/>
    </location>
</feature>
<comment type="subcellular location">
    <subcellularLocation>
        <location evidence="1">Cell membrane</location>
        <topology evidence="1">Multi-pass membrane protein</topology>
    </subcellularLocation>
</comment>
<name>A0ABY6NY33_9NOCA</name>
<proteinExistence type="predicted"/>
<evidence type="ECO:0000313" key="8">
    <source>
        <dbReference type="EMBL" id="UZJ23843.1"/>
    </source>
</evidence>
<feature type="transmembrane region" description="Helical" evidence="6">
    <location>
        <begin position="412"/>
        <end position="433"/>
    </location>
</feature>
<keyword evidence="5 6" id="KW-0472">Membrane</keyword>
<evidence type="ECO:0000256" key="1">
    <source>
        <dbReference type="ARBA" id="ARBA00004651"/>
    </source>
</evidence>
<evidence type="ECO:0000259" key="7">
    <source>
        <dbReference type="Pfam" id="PF05425"/>
    </source>
</evidence>
<dbReference type="Proteomes" id="UP001164965">
    <property type="component" value="Chromosome"/>
</dbReference>
<protein>
    <submittedName>
        <fullName evidence="8">Bifunctional copper resistance protein CopD/cytochrome c oxidase assembly protein</fullName>
    </submittedName>
</protein>
<feature type="transmembrane region" description="Helical" evidence="6">
    <location>
        <begin position="494"/>
        <end position="517"/>
    </location>
</feature>
<dbReference type="InterPro" id="IPR032694">
    <property type="entry name" value="CopC/D"/>
</dbReference>
<dbReference type="PANTHER" id="PTHR34820">
    <property type="entry name" value="INNER MEMBRANE PROTEIN YEBZ"/>
    <property type="match status" value="1"/>
</dbReference>
<feature type="transmembrane region" description="Helical" evidence="6">
    <location>
        <begin position="568"/>
        <end position="595"/>
    </location>
</feature>
<dbReference type="RefSeq" id="WP_265381951.1">
    <property type="nucleotide sequence ID" value="NZ_CP110615.1"/>
</dbReference>
<feature type="transmembrane region" description="Helical" evidence="6">
    <location>
        <begin position="65"/>
        <end position="90"/>
    </location>
</feature>
<feature type="transmembrane region" description="Helical" evidence="6">
    <location>
        <begin position="537"/>
        <end position="556"/>
    </location>
</feature>
<reference evidence="8" key="1">
    <citation type="submission" date="2022-10" db="EMBL/GenBank/DDBJ databases">
        <title>Rhodococcus sp.75.</title>
        <authorList>
            <person name="Sun M."/>
        </authorList>
    </citation>
    <scope>NUCLEOTIDE SEQUENCE</scope>
    <source>
        <strain evidence="8">75</strain>
    </source>
</reference>
<keyword evidence="2" id="KW-1003">Cell membrane</keyword>
<accession>A0ABY6NY33</accession>
<feature type="transmembrane region" description="Helical" evidence="6">
    <location>
        <begin position="110"/>
        <end position="129"/>
    </location>
</feature>
<dbReference type="EMBL" id="CP110615">
    <property type="protein sequence ID" value="UZJ23843.1"/>
    <property type="molecule type" value="Genomic_DNA"/>
</dbReference>
<dbReference type="Pfam" id="PF05425">
    <property type="entry name" value="CopD"/>
    <property type="match status" value="1"/>
</dbReference>
<evidence type="ECO:0000256" key="2">
    <source>
        <dbReference type="ARBA" id="ARBA00022475"/>
    </source>
</evidence>
<dbReference type="Pfam" id="PF09678">
    <property type="entry name" value="Caa3_CtaG"/>
    <property type="match status" value="1"/>
</dbReference>
<feature type="transmembrane region" description="Helical" evidence="6">
    <location>
        <begin position="453"/>
        <end position="473"/>
    </location>
</feature>
<keyword evidence="3 6" id="KW-0812">Transmembrane</keyword>
<feature type="domain" description="Copper resistance protein D" evidence="7">
    <location>
        <begin position="246"/>
        <end position="343"/>
    </location>
</feature>
<keyword evidence="9" id="KW-1185">Reference proteome</keyword>